<keyword evidence="2" id="KW-1185">Reference proteome</keyword>
<accession>A0A6N7IRQ9</accession>
<dbReference type="OrthoDB" id="9800801at2"/>
<reference evidence="1 2" key="1">
    <citation type="submission" date="2019-10" db="EMBL/GenBank/DDBJ databases">
        <title>Comparative genomics of sulfur disproportionating microorganisms.</title>
        <authorList>
            <person name="Ward L.M."/>
            <person name="Bertran E."/>
            <person name="Johnston D."/>
        </authorList>
    </citation>
    <scope>NUCLEOTIDE SEQUENCE [LARGE SCALE GENOMIC DNA]</scope>
    <source>
        <strain evidence="1 2">DSM 14055</strain>
    </source>
</reference>
<proteinExistence type="predicted"/>
<evidence type="ECO:0000313" key="2">
    <source>
        <dbReference type="Proteomes" id="UP000441717"/>
    </source>
</evidence>
<sequence>MAGAGFALVLGPNYSVYGEHPRFEHLINMRRSLLAAVRLASLGVPVAPNVYWWTERDLERWCQCVEKLKIPAVAVNAQTYRTEKDWAFLLAGLKRMGEKLGNRVTVFLNGLSQKDRIMAARGMLPKVIFLSRDLQMRAQHGRVFGARKKEYVYGNAPTLFRENLNIFLRQTLDM</sequence>
<dbReference type="Pfam" id="PF14386">
    <property type="entry name" value="DUF4417"/>
    <property type="match status" value="1"/>
</dbReference>
<organism evidence="1 2">
    <name type="scientific">Desulfofundulus thermobenzoicus</name>
    <dbReference type="NCBI Taxonomy" id="29376"/>
    <lineage>
        <taxon>Bacteria</taxon>
        <taxon>Bacillati</taxon>
        <taxon>Bacillota</taxon>
        <taxon>Clostridia</taxon>
        <taxon>Eubacteriales</taxon>
        <taxon>Peptococcaceae</taxon>
        <taxon>Desulfofundulus</taxon>
    </lineage>
</organism>
<dbReference type="EMBL" id="WHYR01000012">
    <property type="protein sequence ID" value="MQL51818.1"/>
    <property type="molecule type" value="Genomic_DNA"/>
</dbReference>
<dbReference type="InterPro" id="IPR025530">
    <property type="entry name" value="DUF4417"/>
</dbReference>
<protein>
    <submittedName>
        <fullName evidence="1">DUF4417 domain-containing protein</fullName>
    </submittedName>
</protein>
<dbReference type="AlphaFoldDB" id="A0A6N7IRQ9"/>
<gene>
    <name evidence="1" type="ORF">GFC01_05980</name>
</gene>
<comment type="caution">
    <text evidence="1">The sequence shown here is derived from an EMBL/GenBank/DDBJ whole genome shotgun (WGS) entry which is preliminary data.</text>
</comment>
<dbReference type="RefSeq" id="WP_152945755.1">
    <property type="nucleotide sequence ID" value="NZ_WHYR01000012.1"/>
</dbReference>
<evidence type="ECO:0000313" key="1">
    <source>
        <dbReference type="EMBL" id="MQL51818.1"/>
    </source>
</evidence>
<dbReference type="Proteomes" id="UP000441717">
    <property type="component" value="Unassembled WGS sequence"/>
</dbReference>
<name>A0A6N7IRQ9_9FIRM</name>